<protein>
    <submittedName>
        <fullName evidence="1">Tail completion protein</fullName>
    </submittedName>
</protein>
<dbReference type="Pfam" id="PF20765">
    <property type="entry name" value="Phage_tail_terminator_8"/>
    <property type="match status" value="1"/>
</dbReference>
<evidence type="ECO:0000313" key="1">
    <source>
        <dbReference type="EMBL" id="DAF63873.1"/>
    </source>
</evidence>
<proteinExistence type="predicted"/>
<sequence length="163" mass="18648">MITSDNIYKAIKNRLKQIFKSSELQIKDIKNITPPCLYIQYVNSTDKEVANETYNTTCLFNIVYFADADTLLNLLEVENKLKTAFKKALPVTYVNNSDETVIKFIKPEISSDPDENTTEYVLVVSLNFDFIQDADMELTNGVNDEYGTGEYDNPETMEILDLD</sequence>
<reference evidence="1" key="1">
    <citation type="journal article" date="2021" name="Proc. Natl. Acad. Sci. U.S.A.">
        <title>A Catalog of Tens of Thousands of Viruses from Human Metagenomes Reveals Hidden Associations with Chronic Diseases.</title>
        <authorList>
            <person name="Tisza M.J."/>
            <person name="Buck C.B."/>
        </authorList>
    </citation>
    <scope>NUCLEOTIDE SEQUENCE</scope>
    <source>
        <strain evidence="1">Ctgn638</strain>
    </source>
</reference>
<organism evidence="1">
    <name type="scientific">Siphoviridae sp. ctgn638</name>
    <dbReference type="NCBI Taxonomy" id="2827913"/>
    <lineage>
        <taxon>Viruses</taxon>
        <taxon>Duplodnaviria</taxon>
        <taxon>Heunggongvirae</taxon>
        <taxon>Uroviricota</taxon>
        <taxon>Caudoviricetes</taxon>
    </lineage>
</organism>
<accession>A0A8S5TL27</accession>
<dbReference type="EMBL" id="BK032845">
    <property type="protein sequence ID" value="DAF63873.1"/>
    <property type="molecule type" value="Genomic_DNA"/>
</dbReference>
<dbReference type="InterPro" id="IPR049254">
    <property type="entry name" value="Phage_tail_terminator"/>
</dbReference>
<name>A0A8S5TL27_9CAUD</name>